<dbReference type="Proteomes" id="UP001168694">
    <property type="component" value="Unassembled WGS sequence"/>
</dbReference>
<dbReference type="PROSITE" id="PS51006">
    <property type="entry name" value="PABS_2"/>
    <property type="match status" value="1"/>
</dbReference>
<reference evidence="7" key="1">
    <citation type="submission" date="2023-06" db="EMBL/GenBank/DDBJ databases">
        <title>Draft Genome Sequences of Representative Paenibacillus Polymyxa, Bacillus cereus, Fictibacillus sp., and Brevibacillus agri Strains Isolated from Amazonian Dark Earth.</title>
        <authorList>
            <person name="Pellegrinetti T.A."/>
            <person name="Cunha I.C.M."/>
            <person name="Chaves M.G."/>
            <person name="Freitas A.S."/>
            <person name="Silva A.V.R."/>
            <person name="Tsai S.M."/>
            <person name="Mendes L.W."/>
        </authorList>
    </citation>
    <scope>NUCLEOTIDE SEQUENCE</scope>
    <source>
        <strain evidence="7">CENA-BCM004</strain>
    </source>
</reference>
<accession>A0ABT8E4P8</accession>
<evidence type="ECO:0000256" key="1">
    <source>
        <dbReference type="ARBA" id="ARBA00007867"/>
    </source>
</evidence>
<name>A0ABT8E4P8_9BACL</name>
<dbReference type="SUPFAM" id="SSF53335">
    <property type="entry name" value="S-adenosyl-L-methionine-dependent methyltransferases"/>
    <property type="match status" value="1"/>
</dbReference>
<protein>
    <recommendedName>
        <fullName evidence="4">Polyamine aminopropyltransferase</fullName>
    </recommendedName>
    <alternativeName>
        <fullName evidence="4">Putrescine aminopropyltransferase</fullName>
        <shortName evidence="4">PAPT</shortName>
    </alternativeName>
    <alternativeName>
        <fullName evidence="4">Spermidine synthase</fullName>
        <shortName evidence="4">SPDS</shortName>
        <shortName evidence="4">SPDSY</shortName>
        <ecNumber evidence="4">2.5.1.16</ecNumber>
    </alternativeName>
</protein>
<comment type="caution">
    <text evidence="7">The sequence shown here is derived from an EMBL/GenBank/DDBJ whole genome shotgun (WGS) entry which is preliminary data.</text>
</comment>
<feature type="active site" description="Proton acceptor" evidence="4 5">
    <location>
        <position position="164"/>
    </location>
</feature>
<comment type="function">
    <text evidence="4">Catalyzes the irreversible transfer of a propylamine group from the amino donor S-adenosylmethioninamine (decarboxy-AdoMet) to putrescine (1,4-diaminobutane) to yield spermidine.</text>
</comment>
<feature type="binding site" evidence="4">
    <location>
        <position position="112"/>
    </location>
    <ligand>
        <name>S-methyl-5'-thioadenosine</name>
        <dbReference type="ChEBI" id="CHEBI:17509"/>
    </ligand>
</feature>
<evidence type="ECO:0000256" key="4">
    <source>
        <dbReference type="HAMAP-Rule" id="MF_00198"/>
    </source>
</evidence>
<dbReference type="EMBL" id="JAUHLN010000001">
    <property type="protein sequence ID" value="MDN4072893.1"/>
    <property type="molecule type" value="Genomic_DNA"/>
</dbReference>
<evidence type="ECO:0000256" key="2">
    <source>
        <dbReference type="ARBA" id="ARBA00022679"/>
    </source>
</evidence>
<comment type="subunit">
    <text evidence="4">Homodimer or homotetramer.</text>
</comment>
<dbReference type="Pfam" id="PF01564">
    <property type="entry name" value="Spermine_synth"/>
    <property type="match status" value="1"/>
</dbReference>
<evidence type="ECO:0000259" key="6">
    <source>
        <dbReference type="PROSITE" id="PS51006"/>
    </source>
</evidence>
<dbReference type="EC" id="2.5.1.16" evidence="4"/>
<feature type="binding site" evidence="4">
    <location>
        <position position="173"/>
    </location>
    <ligand>
        <name>S-methyl-5'-thioadenosine</name>
        <dbReference type="ChEBI" id="CHEBI:17509"/>
    </ligand>
</feature>
<dbReference type="InterPro" id="IPR029063">
    <property type="entry name" value="SAM-dependent_MTases_sf"/>
</dbReference>
<feature type="domain" description="PABS" evidence="6">
    <location>
        <begin position="13"/>
        <end position="246"/>
    </location>
</feature>
<evidence type="ECO:0000256" key="3">
    <source>
        <dbReference type="ARBA" id="ARBA00023115"/>
    </source>
</evidence>
<comment type="similarity">
    <text evidence="1 4">Belongs to the spermidine/spermine synthase family.</text>
</comment>
<dbReference type="HAMAP" id="MF_00198">
    <property type="entry name" value="Spermidine_synth"/>
    <property type="match status" value="1"/>
</dbReference>
<keyword evidence="2 4" id="KW-0808">Transferase</keyword>
<dbReference type="PANTHER" id="PTHR43317:SF1">
    <property type="entry name" value="THERMOSPERMINE SYNTHASE ACAULIS5"/>
    <property type="match status" value="1"/>
</dbReference>
<evidence type="ECO:0000313" key="8">
    <source>
        <dbReference type="Proteomes" id="UP001168694"/>
    </source>
</evidence>
<dbReference type="Gene3D" id="3.40.50.150">
    <property type="entry name" value="Vaccinia Virus protein VP39"/>
    <property type="match status" value="1"/>
</dbReference>
<organism evidence="7 8">
    <name type="scientific">Fictibacillus terranigra</name>
    <dbReference type="NCBI Taxonomy" id="3058424"/>
    <lineage>
        <taxon>Bacteria</taxon>
        <taxon>Bacillati</taxon>
        <taxon>Bacillota</taxon>
        <taxon>Bacilli</taxon>
        <taxon>Bacillales</taxon>
        <taxon>Fictibacillaceae</taxon>
        <taxon>Fictibacillus</taxon>
    </lineage>
</organism>
<dbReference type="InterPro" id="IPR030374">
    <property type="entry name" value="PABS"/>
</dbReference>
<comment type="caution">
    <text evidence="4">Lacks conserved residue(s) required for the propagation of feature annotation.</text>
</comment>
<sequence length="305" mass="34637">MNLYEDTGSDSIRGYISYEEEPEGKYKILRKFETPTQKIALVDHNGNLLVYSNGHLMFGTTADDDLYAEAMVHIPMVAARKRKKVLIIGGGGGITTREALRYSNVSNITTLDIDKEMVNFGKKLKRLVQYNKGSLNHPKVQTVIEDGRRFVKNNPAKWDVIIVDLPEPTVKSPELSRLFSSEFFSLLKERLEPGGAISIACSNADSTAEYLWSIHATLKKAGFYVLPYHYFEPDAGEYWLFCLATTSRVKPNDLHMSVQAKYLSTKKLKNMFDMPYYYVISKDNGKVQSDDNTVLIDIINEAWYS</sequence>
<dbReference type="InterPro" id="IPR001045">
    <property type="entry name" value="Spermi_synthase"/>
</dbReference>
<dbReference type="RefSeq" id="WP_290398972.1">
    <property type="nucleotide sequence ID" value="NZ_JAUHLN010000001.1"/>
</dbReference>
<gene>
    <name evidence="4" type="primary">speE</name>
    <name evidence="7" type="ORF">QYF49_07615</name>
</gene>
<feature type="binding site" evidence="4">
    <location>
        <position position="37"/>
    </location>
    <ligand>
        <name>S-methyl-5'-thioadenosine</name>
        <dbReference type="ChEBI" id="CHEBI:17509"/>
    </ligand>
</feature>
<feature type="binding site" evidence="4">
    <location>
        <begin position="146"/>
        <end position="147"/>
    </location>
    <ligand>
        <name>S-methyl-5'-thioadenosine</name>
        <dbReference type="ChEBI" id="CHEBI:17509"/>
    </ligand>
</feature>
<keyword evidence="8" id="KW-1185">Reference proteome</keyword>
<proteinExistence type="inferred from homology"/>
<evidence type="ECO:0000313" key="7">
    <source>
        <dbReference type="EMBL" id="MDN4072893.1"/>
    </source>
</evidence>
<dbReference type="PANTHER" id="PTHR43317">
    <property type="entry name" value="THERMOSPERMINE SYNTHASE ACAULIS5"/>
    <property type="match status" value="1"/>
</dbReference>
<comment type="pathway">
    <text evidence="4">Amine and polyamine biosynthesis; spermidine biosynthesis; spermidine from putrescine: step 1/1.</text>
</comment>
<comment type="catalytic activity">
    <reaction evidence="4">
        <text>S-adenosyl 3-(methylsulfanyl)propylamine + putrescine = S-methyl-5'-thioadenosine + spermidine + H(+)</text>
        <dbReference type="Rhea" id="RHEA:12721"/>
        <dbReference type="ChEBI" id="CHEBI:15378"/>
        <dbReference type="ChEBI" id="CHEBI:17509"/>
        <dbReference type="ChEBI" id="CHEBI:57443"/>
        <dbReference type="ChEBI" id="CHEBI:57834"/>
        <dbReference type="ChEBI" id="CHEBI:326268"/>
        <dbReference type="EC" id="2.5.1.16"/>
    </reaction>
</comment>
<dbReference type="CDD" id="cd02440">
    <property type="entry name" value="AdoMet_MTases"/>
    <property type="match status" value="1"/>
</dbReference>
<evidence type="ECO:0000256" key="5">
    <source>
        <dbReference type="PROSITE-ProRule" id="PRU00354"/>
    </source>
</evidence>
<keyword evidence="4" id="KW-0745">Spermidine biosynthesis</keyword>
<keyword evidence="3 4" id="KW-0620">Polyamine biosynthesis</keyword>